<protein>
    <submittedName>
        <fullName evidence="1">Uncharacterized protein</fullName>
    </submittedName>
</protein>
<sequence>MAQNGISYVLGSRKTPKPVDLKRLTKWKRFDWPTPTARYLLPDASGHCYLLDLPPELRQLIYEWLMAGSNELREKKPWPRTFTSLIELAKTCKGVWEEAVSFMNEVRTYSVDTIGSGGIFIDEGFISHRSLSLAHENALALPKLTGIRRLSITIHASLNMICDVQRTLYALVALISPSQLKHLDVKLEYYESPVGANGLLWSTVLSHDAIPELQAAAFPIDPLRSFRKFQGKIPSRSEADDSSNKDSQVWMSLCVDTRKLMESDMPVLSHNVLGKYFEVLDEVFGRLYEIREYGYTPFDVDEAEDRFVEARVRGDMGAIRRLHSRLALDVDRCAEQYPRNHGCPLWDHAAEPDMTKCESWDDYPEQMEKLYNYERGVEASHSAVSLLPSLEEALPDVGVDTSHLGYAVMGRLMQEAQDNSASGD</sequence>
<evidence type="ECO:0000313" key="1">
    <source>
        <dbReference type="EMBL" id="KAK5171865.1"/>
    </source>
</evidence>
<organism evidence="1 2">
    <name type="scientific">Saxophila tyrrhenica</name>
    <dbReference type="NCBI Taxonomy" id="1690608"/>
    <lineage>
        <taxon>Eukaryota</taxon>
        <taxon>Fungi</taxon>
        <taxon>Dikarya</taxon>
        <taxon>Ascomycota</taxon>
        <taxon>Pezizomycotina</taxon>
        <taxon>Dothideomycetes</taxon>
        <taxon>Dothideomycetidae</taxon>
        <taxon>Mycosphaerellales</taxon>
        <taxon>Extremaceae</taxon>
        <taxon>Saxophila</taxon>
    </lineage>
</organism>
<dbReference type="EMBL" id="JAVRRT010000005">
    <property type="protein sequence ID" value="KAK5171865.1"/>
    <property type="molecule type" value="Genomic_DNA"/>
</dbReference>
<dbReference type="AlphaFoldDB" id="A0AAV9PEI4"/>
<evidence type="ECO:0000313" key="2">
    <source>
        <dbReference type="Proteomes" id="UP001337655"/>
    </source>
</evidence>
<dbReference type="Proteomes" id="UP001337655">
    <property type="component" value="Unassembled WGS sequence"/>
</dbReference>
<accession>A0AAV9PEI4</accession>
<dbReference type="GeneID" id="89924848"/>
<name>A0AAV9PEI4_9PEZI</name>
<gene>
    <name evidence="1" type="ORF">LTR77_003501</name>
</gene>
<reference evidence="1 2" key="1">
    <citation type="submission" date="2023-08" db="EMBL/GenBank/DDBJ databases">
        <title>Black Yeasts Isolated from many extreme environments.</title>
        <authorList>
            <person name="Coleine C."/>
            <person name="Stajich J.E."/>
            <person name="Selbmann L."/>
        </authorList>
    </citation>
    <scope>NUCLEOTIDE SEQUENCE [LARGE SCALE GENOMIC DNA]</scope>
    <source>
        <strain evidence="1 2">CCFEE 5935</strain>
    </source>
</reference>
<proteinExistence type="predicted"/>
<keyword evidence="2" id="KW-1185">Reference proteome</keyword>
<dbReference type="RefSeq" id="XP_064660709.1">
    <property type="nucleotide sequence ID" value="XM_064800758.1"/>
</dbReference>
<comment type="caution">
    <text evidence="1">The sequence shown here is derived from an EMBL/GenBank/DDBJ whole genome shotgun (WGS) entry which is preliminary data.</text>
</comment>